<protein>
    <submittedName>
        <fullName evidence="2">Uncharacterized protein</fullName>
    </submittedName>
</protein>
<dbReference type="GO" id="GO:0140496">
    <property type="term" value="F:gamma-tubulin complex binding"/>
    <property type="evidence" value="ECO:0007669"/>
    <property type="project" value="InterPro"/>
</dbReference>
<gene>
    <name evidence="2" type="ORF">HPP92_020546</name>
</gene>
<keyword evidence="1" id="KW-1133">Transmembrane helix</keyword>
<dbReference type="GO" id="GO:0000919">
    <property type="term" value="P:cell plate assembly"/>
    <property type="evidence" value="ECO:0007669"/>
    <property type="project" value="TreeGrafter"/>
</dbReference>
<name>A0A835Q7Z1_VANPL</name>
<evidence type="ECO:0000256" key="1">
    <source>
        <dbReference type="SAM" id="Phobius"/>
    </source>
</evidence>
<dbReference type="GO" id="GO:0010968">
    <property type="term" value="P:regulation of microtubule nucleation"/>
    <property type="evidence" value="ECO:0007669"/>
    <property type="project" value="InterPro"/>
</dbReference>
<dbReference type="InterPro" id="IPR015943">
    <property type="entry name" value="WD40/YVTN_repeat-like_dom_sf"/>
</dbReference>
<dbReference type="InterPro" id="IPR036322">
    <property type="entry name" value="WD40_repeat_dom_sf"/>
</dbReference>
<proteinExistence type="predicted"/>
<accession>A0A835Q7Z1</accession>
<dbReference type="SUPFAM" id="SSF50978">
    <property type="entry name" value="WD40 repeat-like"/>
    <property type="match status" value="1"/>
</dbReference>
<keyword evidence="1" id="KW-0812">Transmembrane</keyword>
<sequence length="202" mass="22254">MRPDCGASLRHSLLIFSCISYLGLQPFRRAIGVLSALRILPPVQVFTWMMSLLESSTSLLAACGGDTVKVFDVSVKSGDPCVLSYSPSPGSHVNSIKWNHTNLVVASAGEDKKDIIVAQNGQSMGILPLSNSNADDDLEESILSINFSNKKVRDIFALVGVVVLLEYGICSGALHQMVEWPYRYHYWSYVQLQRRTPGIYQS</sequence>
<keyword evidence="3" id="KW-1185">Reference proteome</keyword>
<feature type="transmembrane region" description="Helical" evidence="1">
    <location>
        <begin position="155"/>
        <end position="178"/>
    </location>
</feature>
<dbReference type="GO" id="GO:0060236">
    <property type="term" value="P:regulation of mitotic spindle organization"/>
    <property type="evidence" value="ECO:0007669"/>
    <property type="project" value="TreeGrafter"/>
</dbReference>
<dbReference type="GO" id="GO:2000694">
    <property type="term" value="P:regulation of phragmoplast microtubule organization"/>
    <property type="evidence" value="ECO:0007669"/>
    <property type="project" value="TreeGrafter"/>
</dbReference>
<comment type="caution">
    <text evidence="2">The sequence shown here is derived from an EMBL/GenBank/DDBJ whole genome shotgun (WGS) entry which is preliminary data.</text>
</comment>
<organism evidence="2 3">
    <name type="scientific">Vanilla planifolia</name>
    <name type="common">Vanilla</name>
    <dbReference type="NCBI Taxonomy" id="51239"/>
    <lineage>
        <taxon>Eukaryota</taxon>
        <taxon>Viridiplantae</taxon>
        <taxon>Streptophyta</taxon>
        <taxon>Embryophyta</taxon>
        <taxon>Tracheophyta</taxon>
        <taxon>Spermatophyta</taxon>
        <taxon>Magnoliopsida</taxon>
        <taxon>Liliopsida</taxon>
        <taxon>Asparagales</taxon>
        <taxon>Orchidaceae</taxon>
        <taxon>Vanilloideae</taxon>
        <taxon>Vanilleae</taxon>
        <taxon>Vanilla</taxon>
    </lineage>
</organism>
<evidence type="ECO:0000313" key="2">
    <source>
        <dbReference type="EMBL" id="KAG0464477.1"/>
    </source>
</evidence>
<reference evidence="2 3" key="1">
    <citation type="journal article" date="2020" name="Nat. Food">
        <title>A phased Vanilla planifolia genome enables genetic improvement of flavour and production.</title>
        <authorList>
            <person name="Hasing T."/>
            <person name="Tang H."/>
            <person name="Brym M."/>
            <person name="Khazi F."/>
            <person name="Huang T."/>
            <person name="Chambers A.H."/>
        </authorList>
    </citation>
    <scope>NUCLEOTIDE SEQUENCE [LARGE SCALE GENOMIC DNA]</scope>
    <source>
        <tissue evidence="2">Leaf</tissue>
    </source>
</reference>
<dbReference type="PANTHER" id="PTHR45096:SF1">
    <property type="entry name" value="PROTEIN NEDD1"/>
    <property type="match status" value="1"/>
</dbReference>
<keyword evidence="1" id="KW-0472">Membrane</keyword>
<dbReference type="GO" id="GO:0032467">
    <property type="term" value="P:positive regulation of cytokinesis"/>
    <property type="evidence" value="ECO:0007669"/>
    <property type="project" value="TreeGrafter"/>
</dbReference>
<dbReference type="InterPro" id="IPR044621">
    <property type="entry name" value="NEDD1"/>
</dbReference>
<dbReference type="GO" id="GO:0005828">
    <property type="term" value="C:kinetochore microtubule"/>
    <property type="evidence" value="ECO:0007669"/>
    <property type="project" value="TreeGrafter"/>
</dbReference>
<dbReference type="AlphaFoldDB" id="A0A835Q7Z1"/>
<evidence type="ECO:0000313" key="3">
    <source>
        <dbReference type="Proteomes" id="UP000636800"/>
    </source>
</evidence>
<dbReference type="OrthoDB" id="263957at2759"/>
<dbReference type="EMBL" id="JADCNL010000010">
    <property type="protein sequence ID" value="KAG0464477.1"/>
    <property type="molecule type" value="Genomic_DNA"/>
</dbReference>
<dbReference type="PANTHER" id="PTHR45096">
    <property type="entry name" value="PROTEIN NEDD1"/>
    <property type="match status" value="1"/>
</dbReference>
<dbReference type="Gene3D" id="2.130.10.10">
    <property type="entry name" value="YVTN repeat-like/Quinoprotein amine dehydrogenase"/>
    <property type="match status" value="1"/>
</dbReference>
<dbReference type="Proteomes" id="UP000636800">
    <property type="component" value="Chromosome 10"/>
</dbReference>